<sequence>MSVSPHQRLEQLGITLTPPSPPAAAYLPWVQSGNLLFISGHIAKHNGAPWVGQLGRELDTATGHMAARRVGLDLLGTLLAATGDLNRIAKVVKLLCLVNSSSEYTEQHLVANGCSELFEEVFGERGKHARSAFGASQIPLGACVEIELIVELTSGETL</sequence>
<dbReference type="SUPFAM" id="SSF55298">
    <property type="entry name" value="YjgF-like"/>
    <property type="match status" value="1"/>
</dbReference>
<dbReference type="Proteomes" id="UP000255177">
    <property type="component" value="Unassembled WGS sequence"/>
</dbReference>
<protein>
    <submittedName>
        <fullName evidence="2">Protein TCP17</fullName>
    </submittedName>
</protein>
<feature type="domain" description="Endoribonuclease L-PSP/chorismate mutase-like" evidence="1">
    <location>
        <begin position="20"/>
        <end position="152"/>
    </location>
</feature>
<dbReference type="RefSeq" id="WP_115086686.1">
    <property type="nucleotide sequence ID" value="NZ_CBCSFG010000023.1"/>
</dbReference>
<evidence type="ECO:0000259" key="1">
    <source>
        <dbReference type="Pfam" id="PF14588"/>
    </source>
</evidence>
<dbReference type="AlphaFoldDB" id="A0A380SYP1"/>
<proteinExistence type="predicted"/>
<dbReference type="Pfam" id="PF14588">
    <property type="entry name" value="YjgF_endoribonc"/>
    <property type="match status" value="1"/>
</dbReference>
<dbReference type="PANTHER" id="PTHR43760:SF1">
    <property type="entry name" value="ENDORIBONUCLEASE L-PSP_CHORISMATE MUTASE-LIKE DOMAIN-CONTAINING PROTEIN"/>
    <property type="match status" value="1"/>
</dbReference>
<reference evidence="3" key="1">
    <citation type="submission" date="2018-07" db="EMBL/GenBank/DDBJ databases">
        <authorList>
            <person name="Blom J."/>
        </authorList>
    </citation>
    <scope>NUCLEOTIDE SEQUENCE [LARGE SCALE GENOMIC DNA]</scope>
    <source>
        <strain evidence="3">CCOS 864</strain>
    </source>
</reference>
<dbReference type="CDD" id="cd02199">
    <property type="entry name" value="YjgF_YER057c_UK114_like_1"/>
    <property type="match status" value="1"/>
</dbReference>
<keyword evidence="3" id="KW-1185">Reference proteome</keyword>
<dbReference type="PANTHER" id="PTHR43760">
    <property type="entry name" value="ENDORIBONUCLEASE-RELATED"/>
    <property type="match status" value="1"/>
</dbReference>
<evidence type="ECO:0000313" key="3">
    <source>
        <dbReference type="Proteomes" id="UP000255177"/>
    </source>
</evidence>
<accession>A0A380SYP1</accession>
<organism evidence="2 3">
    <name type="scientific">Pseudomonas wadenswilerensis</name>
    <dbReference type="NCBI Taxonomy" id="1785161"/>
    <lineage>
        <taxon>Bacteria</taxon>
        <taxon>Pseudomonadati</taxon>
        <taxon>Pseudomonadota</taxon>
        <taxon>Gammaproteobacteria</taxon>
        <taxon>Pseudomonadales</taxon>
        <taxon>Pseudomonadaceae</taxon>
        <taxon>Pseudomonas</taxon>
    </lineage>
</organism>
<gene>
    <name evidence="2" type="ORF">CCOS864_02559</name>
</gene>
<name>A0A380SYP1_9PSED</name>
<dbReference type="Gene3D" id="3.30.1330.40">
    <property type="entry name" value="RutC-like"/>
    <property type="match status" value="1"/>
</dbReference>
<evidence type="ECO:0000313" key="2">
    <source>
        <dbReference type="EMBL" id="SUQ63109.1"/>
    </source>
</evidence>
<dbReference type="InterPro" id="IPR035959">
    <property type="entry name" value="RutC-like_sf"/>
</dbReference>
<dbReference type="InterPro" id="IPR013813">
    <property type="entry name" value="Endoribo_LPSP/chorism_mut-like"/>
</dbReference>
<dbReference type="EMBL" id="UIDD01000007">
    <property type="protein sequence ID" value="SUQ63109.1"/>
    <property type="molecule type" value="Genomic_DNA"/>
</dbReference>